<accession>A0AAW2LCD9</accession>
<dbReference type="InterPro" id="IPR001087">
    <property type="entry name" value="GDSL"/>
</dbReference>
<dbReference type="FunFam" id="3.40.50.1110:FF:000003">
    <property type="entry name" value="GDSL esterase/lipase APG"/>
    <property type="match status" value="1"/>
</dbReference>
<dbReference type="PANTHER" id="PTHR45642">
    <property type="entry name" value="GDSL ESTERASE/LIPASE EXL3"/>
    <property type="match status" value="1"/>
</dbReference>
<dbReference type="PANTHER" id="PTHR45642:SF103">
    <property type="entry name" value="ZINC FINGER PROTEIN"/>
    <property type="match status" value="1"/>
</dbReference>
<name>A0AAW2LCD9_SESRA</name>
<organism evidence="2">
    <name type="scientific">Sesamum radiatum</name>
    <name type="common">Black benniseed</name>
    <dbReference type="NCBI Taxonomy" id="300843"/>
    <lineage>
        <taxon>Eukaryota</taxon>
        <taxon>Viridiplantae</taxon>
        <taxon>Streptophyta</taxon>
        <taxon>Embryophyta</taxon>
        <taxon>Tracheophyta</taxon>
        <taxon>Spermatophyta</taxon>
        <taxon>Magnoliopsida</taxon>
        <taxon>eudicotyledons</taxon>
        <taxon>Gunneridae</taxon>
        <taxon>Pentapetalae</taxon>
        <taxon>asterids</taxon>
        <taxon>lamiids</taxon>
        <taxon>Lamiales</taxon>
        <taxon>Pedaliaceae</taxon>
        <taxon>Sesamum</taxon>
    </lineage>
</organism>
<comment type="caution">
    <text evidence="2">The sequence shown here is derived from an EMBL/GenBank/DDBJ whole genome shotgun (WGS) entry which is preliminary data.</text>
</comment>
<evidence type="ECO:0000256" key="1">
    <source>
        <dbReference type="ARBA" id="ARBA00008668"/>
    </source>
</evidence>
<reference evidence="2" key="1">
    <citation type="submission" date="2020-06" db="EMBL/GenBank/DDBJ databases">
        <authorList>
            <person name="Li T."/>
            <person name="Hu X."/>
            <person name="Zhang T."/>
            <person name="Song X."/>
            <person name="Zhang H."/>
            <person name="Dai N."/>
            <person name="Sheng W."/>
            <person name="Hou X."/>
            <person name="Wei L."/>
        </authorList>
    </citation>
    <scope>NUCLEOTIDE SEQUENCE</scope>
    <source>
        <strain evidence="2">G02</strain>
        <tissue evidence="2">Leaf</tissue>
    </source>
</reference>
<dbReference type="InterPro" id="IPR035669">
    <property type="entry name" value="SGNH_plant_lipase-like"/>
</dbReference>
<dbReference type="Pfam" id="PF00657">
    <property type="entry name" value="Lipase_GDSL"/>
    <property type="match status" value="1"/>
</dbReference>
<dbReference type="Gene3D" id="3.40.50.1110">
    <property type="entry name" value="SGNH hydrolase"/>
    <property type="match status" value="1"/>
</dbReference>
<dbReference type="AlphaFoldDB" id="A0AAW2LCD9"/>
<proteinExistence type="inferred from homology"/>
<evidence type="ECO:0000313" key="2">
    <source>
        <dbReference type="EMBL" id="KAL0316162.1"/>
    </source>
</evidence>
<dbReference type="EMBL" id="JACGWJ010000025">
    <property type="protein sequence ID" value="KAL0316162.1"/>
    <property type="molecule type" value="Genomic_DNA"/>
</dbReference>
<dbReference type="InterPro" id="IPR050592">
    <property type="entry name" value="GDSL_lipolytic_enzyme"/>
</dbReference>
<dbReference type="CDD" id="cd01837">
    <property type="entry name" value="SGNH_plant_lipase_like"/>
    <property type="match status" value="1"/>
</dbReference>
<dbReference type="InterPro" id="IPR036514">
    <property type="entry name" value="SGNH_hydro_sf"/>
</dbReference>
<reference evidence="2" key="2">
    <citation type="journal article" date="2024" name="Plant">
        <title>Genomic evolution and insights into agronomic trait innovations of Sesamum species.</title>
        <authorList>
            <person name="Miao H."/>
            <person name="Wang L."/>
            <person name="Qu L."/>
            <person name="Liu H."/>
            <person name="Sun Y."/>
            <person name="Le M."/>
            <person name="Wang Q."/>
            <person name="Wei S."/>
            <person name="Zheng Y."/>
            <person name="Lin W."/>
            <person name="Duan Y."/>
            <person name="Cao H."/>
            <person name="Xiong S."/>
            <person name="Wang X."/>
            <person name="Wei L."/>
            <person name="Li C."/>
            <person name="Ma Q."/>
            <person name="Ju M."/>
            <person name="Zhao R."/>
            <person name="Li G."/>
            <person name="Mu C."/>
            <person name="Tian Q."/>
            <person name="Mei H."/>
            <person name="Zhang T."/>
            <person name="Gao T."/>
            <person name="Zhang H."/>
        </authorList>
    </citation>
    <scope>NUCLEOTIDE SEQUENCE</scope>
    <source>
        <strain evidence="2">G02</strain>
    </source>
</reference>
<comment type="similarity">
    <text evidence="1">Belongs to the 'GDSL' lipolytic enzyme family.</text>
</comment>
<sequence length="410" mass="45445">MVSSVVVVHGDPLVPALLLFGDSVVDVGNNNNLQTLVKANFLPYGRDFNTHRPTGRFSNGKLATDFTAEYLGFTSYQPAYLSQEARGRNILTGVNFASAASGYYEPTAQLYGALTLARQLEYYRDWQRKVVSMVGREKANAIFSGGIHLISAGTSDFIQNYYINPLLRVYSPDQFSDILMRSYSTLIQNLYSIGARRIGVTALPPTGCLPAAITLFGSGSNQCVARLNQDAVSFNNKLNTTSQYLKTKLPGLKLVVFDIYQPLLDMITKPSDSGMLKVFTRSQDDLTLLHEHMTILSALNSTQGKYLTKGNKMRIHTPNAPKEVSASHSLLLIVIQMYLTDFILISRILRIKKSLLWTGIIETSFLCNTRSVGTCSNATEYVFWDGFHPSEAANEKLAQDLLEQGFDLIS</sequence>
<protein>
    <submittedName>
        <fullName evidence="2">GDSL esterase/lipase</fullName>
    </submittedName>
</protein>
<dbReference type="SUPFAM" id="SSF52266">
    <property type="entry name" value="SGNH hydrolase"/>
    <property type="match status" value="1"/>
</dbReference>
<gene>
    <name evidence="2" type="ORF">Sradi_5494400</name>
</gene>
<dbReference type="GO" id="GO:0016788">
    <property type="term" value="F:hydrolase activity, acting on ester bonds"/>
    <property type="evidence" value="ECO:0007669"/>
    <property type="project" value="InterPro"/>
</dbReference>